<evidence type="ECO:0000259" key="11">
    <source>
        <dbReference type="Pfam" id="PF03033"/>
    </source>
</evidence>
<dbReference type="EMBL" id="UGPP01000001">
    <property type="protein sequence ID" value="STY70751.1"/>
    <property type="molecule type" value="Genomic_DNA"/>
</dbReference>
<dbReference type="Pfam" id="PF03033">
    <property type="entry name" value="Glyco_transf_28"/>
    <property type="match status" value="1"/>
</dbReference>
<keyword evidence="9 10" id="KW-0961">Cell wall biogenesis/degradation</keyword>
<feature type="binding site" evidence="10">
    <location>
        <position position="195"/>
    </location>
    <ligand>
        <name>UDP-N-acetyl-alpha-D-glucosamine</name>
        <dbReference type="ChEBI" id="CHEBI:57705"/>
    </ligand>
</feature>
<protein>
    <recommendedName>
        <fullName evidence="10">UDP-N-acetylglucosamine--N-acetylmuramyl-(pentapeptide) pyrophosphoryl-undecaprenol N-acetylglucosamine transferase</fullName>
        <ecNumber evidence="10">2.4.1.227</ecNumber>
    </recommendedName>
    <alternativeName>
        <fullName evidence="10">Undecaprenyl-PP-MurNAc-pentapeptide-UDPGlcNAc GlcNAc transferase</fullName>
    </alternativeName>
</protein>
<dbReference type="InterPro" id="IPR004276">
    <property type="entry name" value="GlycoTrans_28_N"/>
</dbReference>
<evidence type="ECO:0000256" key="1">
    <source>
        <dbReference type="ARBA" id="ARBA00022475"/>
    </source>
</evidence>
<evidence type="ECO:0000256" key="3">
    <source>
        <dbReference type="ARBA" id="ARBA00022676"/>
    </source>
</evidence>
<comment type="caution">
    <text evidence="10">Lacks conserved residue(s) required for the propagation of feature annotation.</text>
</comment>
<keyword evidence="5 10" id="KW-0133">Cell shape</keyword>
<reference evidence="13 14" key="1">
    <citation type="submission" date="2018-06" db="EMBL/GenBank/DDBJ databases">
        <authorList>
            <consortium name="Pathogen Informatics"/>
            <person name="Doyle S."/>
        </authorList>
    </citation>
    <scope>NUCLEOTIDE SEQUENCE [LARGE SCALE GENOMIC DNA]</scope>
    <source>
        <strain evidence="13 14">NCTC10571</strain>
    </source>
</reference>
<dbReference type="RefSeq" id="WP_115151251.1">
    <property type="nucleotide sequence ID" value="NZ_UGPP01000001.1"/>
</dbReference>
<comment type="subcellular location">
    <subcellularLocation>
        <location evidence="10">Cell membrane</location>
        <topology evidence="10">Peripheral membrane protein</topology>
        <orientation evidence="10">Cytoplasmic side</orientation>
    </subcellularLocation>
</comment>
<evidence type="ECO:0000256" key="10">
    <source>
        <dbReference type="HAMAP-Rule" id="MF_00033"/>
    </source>
</evidence>
<dbReference type="HAMAP" id="MF_00033">
    <property type="entry name" value="MurG"/>
    <property type="match status" value="1"/>
</dbReference>
<dbReference type="GO" id="GO:0051301">
    <property type="term" value="P:cell division"/>
    <property type="evidence" value="ECO:0007669"/>
    <property type="project" value="UniProtKB-KW"/>
</dbReference>
<evidence type="ECO:0000256" key="5">
    <source>
        <dbReference type="ARBA" id="ARBA00022960"/>
    </source>
</evidence>
<evidence type="ECO:0000256" key="8">
    <source>
        <dbReference type="ARBA" id="ARBA00023306"/>
    </source>
</evidence>
<sequence>MRIIVSGGGTGGHIYPAITLINNIKKLVPNAEFLYVGTKKGLEADIIPREQIPFVTLDISGFERHLTMKNFVVAGKALKAVMKARSIVKNFKPDVAIGTGGYVCGPILMAASLMGIPALIQEQNAIPGVTNKILARFVDKIAVGYKRALSYFPENKVVFTGNPIRDDILLSTRNEGLMEFSLDTTKKTILVSGGSRGAHSINKAMLEVHKHFANNYRVQIMHVTGKNEYDFVKNGLADLGVNLDKVDNLAVYPYLYDMPKALAATDIAVFRAGATSLAELTARGVPAVLIPYPFAAENHQEFNARELEKNGAAKVILNRELTGEKLINVLEEMLASENRLQEMVEASRNMGKPSAALAIAEMVVDLAKKTNY</sequence>
<dbReference type="Gene3D" id="3.40.50.2000">
    <property type="entry name" value="Glycogen Phosphorylase B"/>
    <property type="match status" value="2"/>
</dbReference>
<dbReference type="SUPFAM" id="SSF53756">
    <property type="entry name" value="UDP-Glycosyltransferase/glycogen phosphorylase"/>
    <property type="match status" value="1"/>
</dbReference>
<dbReference type="EC" id="2.4.1.227" evidence="10"/>
<comment type="function">
    <text evidence="10">Cell wall formation. Catalyzes the transfer of a GlcNAc subunit on undecaprenyl-pyrophosphoryl-MurNAc-pentapeptide (lipid intermediate I) to form undecaprenyl-pyrophosphoryl-MurNAc-(pentapeptide)GlcNAc (lipid intermediate II).</text>
</comment>
<dbReference type="GO" id="GO:0008360">
    <property type="term" value="P:regulation of cell shape"/>
    <property type="evidence" value="ECO:0007669"/>
    <property type="project" value="UniProtKB-KW"/>
</dbReference>
<dbReference type="Proteomes" id="UP000255234">
    <property type="component" value="Unassembled WGS sequence"/>
</dbReference>
<keyword evidence="2 10" id="KW-0132">Cell division</keyword>
<feature type="binding site" evidence="10">
    <location>
        <position position="165"/>
    </location>
    <ligand>
        <name>UDP-N-acetyl-alpha-D-glucosamine</name>
        <dbReference type="ChEBI" id="CHEBI:57705"/>
    </ligand>
</feature>
<dbReference type="NCBIfam" id="TIGR01133">
    <property type="entry name" value="murG"/>
    <property type="match status" value="1"/>
</dbReference>
<dbReference type="UniPathway" id="UPA00219"/>
<evidence type="ECO:0000256" key="9">
    <source>
        <dbReference type="ARBA" id="ARBA00023316"/>
    </source>
</evidence>
<dbReference type="GO" id="GO:0005886">
    <property type="term" value="C:plasma membrane"/>
    <property type="evidence" value="ECO:0007669"/>
    <property type="project" value="UniProtKB-SubCell"/>
</dbReference>
<dbReference type="GO" id="GO:0050511">
    <property type="term" value="F:undecaprenyldiphospho-muramoylpentapeptide beta-N-acetylglucosaminyltransferase activity"/>
    <property type="evidence" value="ECO:0007669"/>
    <property type="project" value="UniProtKB-UniRule"/>
</dbReference>
<feature type="domain" description="Glycosyltransferase family 28 N-terminal" evidence="11">
    <location>
        <begin position="3"/>
        <end position="142"/>
    </location>
</feature>
<keyword evidence="6 10" id="KW-0573">Peptidoglycan synthesis</keyword>
<evidence type="ECO:0000256" key="6">
    <source>
        <dbReference type="ARBA" id="ARBA00022984"/>
    </source>
</evidence>
<accession>A0A378NQX5</accession>
<feature type="domain" description="Glycosyl transferase family 28 C-terminal" evidence="12">
    <location>
        <begin position="188"/>
        <end position="356"/>
    </location>
</feature>
<keyword evidence="1 10" id="KW-1003">Cell membrane</keyword>
<dbReference type="STRING" id="1122216.GCA_000423385_01050"/>
<comment type="similarity">
    <text evidence="10">Belongs to the glycosyltransferase 28 family. MurG subfamily.</text>
</comment>
<dbReference type="Pfam" id="PF04101">
    <property type="entry name" value="Glyco_tran_28_C"/>
    <property type="match status" value="1"/>
</dbReference>
<dbReference type="InterPro" id="IPR006009">
    <property type="entry name" value="GlcNAc_MurG"/>
</dbReference>
<dbReference type="GO" id="GO:0009252">
    <property type="term" value="P:peptidoglycan biosynthetic process"/>
    <property type="evidence" value="ECO:0007669"/>
    <property type="project" value="UniProtKB-UniRule"/>
</dbReference>
<evidence type="ECO:0000256" key="4">
    <source>
        <dbReference type="ARBA" id="ARBA00022679"/>
    </source>
</evidence>
<dbReference type="PANTHER" id="PTHR21015">
    <property type="entry name" value="UDP-N-ACETYLGLUCOSAMINE--N-ACETYLMURAMYL-(PENTAPEPTIDE) PYROPHOSPHORYL-UNDECAPRENOL N-ACETYLGLUCOSAMINE TRANSFERASE 1"/>
    <property type="match status" value="1"/>
</dbReference>
<comment type="catalytic activity">
    <reaction evidence="10">
        <text>di-trans,octa-cis-undecaprenyl diphospho-N-acetyl-alpha-D-muramoyl-L-alanyl-D-glutamyl-meso-2,6-diaminopimeloyl-D-alanyl-D-alanine + UDP-N-acetyl-alpha-D-glucosamine = di-trans,octa-cis-undecaprenyl diphospho-[N-acetyl-alpha-D-glucosaminyl-(1-&gt;4)]-N-acetyl-alpha-D-muramoyl-L-alanyl-D-glutamyl-meso-2,6-diaminopimeloyl-D-alanyl-D-alanine + UDP + H(+)</text>
        <dbReference type="Rhea" id="RHEA:31227"/>
        <dbReference type="ChEBI" id="CHEBI:15378"/>
        <dbReference type="ChEBI" id="CHEBI:57705"/>
        <dbReference type="ChEBI" id="CHEBI:58223"/>
        <dbReference type="ChEBI" id="CHEBI:61387"/>
        <dbReference type="ChEBI" id="CHEBI:61388"/>
        <dbReference type="EC" id="2.4.1.227"/>
    </reaction>
</comment>
<keyword evidence="7 10" id="KW-0472">Membrane</keyword>
<evidence type="ECO:0000313" key="13">
    <source>
        <dbReference type="EMBL" id="STY70751.1"/>
    </source>
</evidence>
<dbReference type="InterPro" id="IPR007235">
    <property type="entry name" value="Glyco_trans_28_C"/>
</dbReference>
<dbReference type="PANTHER" id="PTHR21015:SF22">
    <property type="entry name" value="GLYCOSYLTRANSFERASE"/>
    <property type="match status" value="1"/>
</dbReference>
<feature type="binding site" evidence="10">
    <location>
        <begin position="10"/>
        <end position="12"/>
    </location>
    <ligand>
        <name>UDP-N-acetyl-alpha-D-glucosamine</name>
        <dbReference type="ChEBI" id="CHEBI:57705"/>
    </ligand>
</feature>
<keyword evidence="8 10" id="KW-0131">Cell cycle</keyword>
<dbReference type="GO" id="GO:0005975">
    <property type="term" value="P:carbohydrate metabolic process"/>
    <property type="evidence" value="ECO:0007669"/>
    <property type="project" value="InterPro"/>
</dbReference>
<proteinExistence type="inferred from homology"/>
<dbReference type="GO" id="GO:0071555">
    <property type="term" value="P:cell wall organization"/>
    <property type="evidence" value="ECO:0007669"/>
    <property type="project" value="UniProtKB-KW"/>
</dbReference>
<keyword evidence="3 10" id="KW-0328">Glycosyltransferase</keyword>
<evidence type="ECO:0000313" key="14">
    <source>
        <dbReference type="Proteomes" id="UP000255234"/>
    </source>
</evidence>
<gene>
    <name evidence="10 13" type="primary">murG</name>
    <name evidence="13" type="ORF">NCTC10571_00893</name>
</gene>
<evidence type="ECO:0000256" key="2">
    <source>
        <dbReference type="ARBA" id="ARBA00022618"/>
    </source>
</evidence>
<evidence type="ECO:0000259" key="12">
    <source>
        <dbReference type="Pfam" id="PF04101"/>
    </source>
</evidence>
<feature type="binding site" evidence="10">
    <location>
        <position position="300"/>
    </location>
    <ligand>
        <name>UDP-N-acetyl-alpha-D-glucosamine</name>
        <dbReference type="ChEBI" id="CHEBI:57705"/>
    </ligand>
</feature>
<feature type="binding site" evidence="10">
    <location>
        <position position="124"/>
    </location>
    <ligand>
        <name>UDP-N-acetyl-alpha-D-glucosamine</name>
        <dbReference type="ChEBI" id="CHEBI:57705"/>
    </ligand>
</feature>
<comment type="pathway">
    <text evidence="10">Cell wall biogenesis; peptidoglycan biosynthesis.</text>
</comment>
<dbReference type="CDD" id="cd03785">
    <property type="entry name" value="GT28_MurG"/>
    <property type="match status" value="1"/>
</dbReference>
<dbReference type="AlphaFoldDB" id="A0A378NQX5"/>
<organism evidence="13 14">
    <name type="scientific">Megamonas hypermegale</name>
    <dbReference type="NCBI Taxonomy" id="158847"/>
    <lineage>
        <taxon>Bacteria</taxon>
        <taxon>Bacillati</taxon>
        <taxon>Bacillota</taxon>
        <taxon>Negativicutes</taxon>
        <taxon>Selenomonadales</taxon>
        <taxon>Selenomonadaceae</taxon>
        <taxon>Megamonas</taxon>
    </lineage>
</organism>
<name>A0A378NQX5_9FIRM</name>
<dbReference type="GO" id="GO:0051991">
    <property type="term" value="F:UDP-N-acetyl-D-glucosamine:N-acetylmuramoyl-L-alanyl-D-glutamyl-meso-2,6-diaminopimelyl-D-alanyl-D-alanine-diphosphoundecaprenol 4-beta-N-acetylglucosaminlytransferase activity"/>
    <property type="evidence" value="ECO:0007669"/>
    <property type="project" value="RHEA"/>
</dbReference>
<evidence type="ECO:0000256" key="7">
    <source>
        <dbReference type="ARBA" id="ARBA00023136"/>
    </source>
</evidence>
<keyword evidence="4 10" id="KW-0808">Transferase</keyword>